<keyword evidence="2" id="KW-0328">Glycosyltransferase</keyword>
<evidence type="ECO:0000259" key="1">
    <source>
        <dbReference type="Pfam" id="PF00535"/>
    </source>
</evidence>
<dbReference type="Gene3D" id="3.90.550.10">
    <property type="entry name" value="Spore Coat Polysaccharide Biosynthesis Protein SpsA, Chain A"/>
    <property type="match status" value="1"/>
</dbReference>
<dbReference type="RefSeq" id="WP_367920903.1">
    <property type="nucleotide sequence ID" value="NZ_BAABAC010000037.1"/>
</dbReference>
<dbReference type="PANTHER" id="PTHR43685:SF2">
    <property type="entry name" value="GLYCOSYLTRANSFERASE 2-LIKE DOMAIN-CONTAINING PROTEIN"/>
    <property type="match status" value="1"/>
</dbReference>
<dbReference type="GO" id="GO:0016757">
    <property type="term" value="F:glycosyltransferase activity"/>
    <property type="evidence" value="ECO:0007669"/>
    <property type="project" value="UniProtKB-KW"/>
</dbReference>
<keyword evidence="2" id="KW-0808">Transferase</keyword>
<name>A0ABW3VZM3_9ACTN</name>
<sequence length="300" mass="33707">MSADGTPVLEIFVPYWGDPGLLYDALDSVRAQTSPDWSVIVVDDAYPDPSVAAHFAQEQDPRIRYLRNETNLGIAANFQKCLDLASGDLVMFLGCDDLLEPTFVARARATLASYPDASMLQPGVQVIDDDGRPCEPLADRVKRWLRPKVDGPTLLGGEALARNLLHGNWLYWPSLVFRTEQVQRYPFRQDLPIILDLALILDLIADGAQLVLDPEVTFKYRRHTASLSGVGLLDGSRFDDDRRYFLEAEQQMRARRWSKAARAARSRWTSRMHGMSMVPGALKARDFAGARVALRHAVRR</sequence>
<reference evidence="3" key="1">
    <citation type="journal article" date="2019" name="Int. J. Syst. Evol. Microbiol.">
        <title>The Global Catalogue of Microorganisms (GCM) 10K type strain sequencing project: providing services to taxonomists for standard genome sequencing and annotation.</title>
        <authorList>
            <consortium name="The Broad Institute Genomics Platform"/>
            <consortium name="The Broad Institute Genome Sequencing Center for Infectious Disease"/>
            <person name="Wu L."/>
            <person name="Ma J."/>
        </authorList>
    </citation>
    <scope>NUCLEOTIDE SEQUENCE [LARGE SCALE GENOMIC DNA]</scope>
    <source>
        <strain evidence="3">CCUG 52478</strain>
    </source>
</reference>
<accession>A0ABW3VZM3</accession>
<proteinExistence type="predicted"/>
<comment type="caution">
    <text evidence="2">The sequence shown here is derived from an EMBL/GenBank/DDBJ whole genome shotgun (WGS) entry which is preliminary data.</text>
</comment>
<protein>
    <submittedName>
        <fullName evidence="2">Glycosyltransferase</fullName>
        <ecNumber evidence="2">2.4.-.-</ecNumber>
    </submittedName>
</protein>
<dbReference type="SUPFAM" id="SSF53448">
    <property type="entry name" value="Nucleotide-diphospho-sugar transferases"/>
    <property type="match status" value="1"/>
</dbReference>
<keyword evidence="3" id="KW-1185">Reference proteome</keyword>
<dbReference type="InterPro" id="IPR050834">
    <property type="entry name" value="Glycosyltransf_2"/>
</dbReference>
<gene>
    <name evidence="2" type="ORF">ACFQ3F_07605</name>
</gene>
<evidence type="ECO:0000313" key="3">
    <source>
        <dbReference type="Proteomes" id="UP001597229"/>
    </source>
</evidence>
<dbReference type="Proteomes" id="UP001597229">
    <property type="component" value="Unassembled WGS sequence"/>
</dbReference>
<dbReference type="PANTHER" id="PTHR43685">
    <property type="entry name" value="GLYCOSYLTRANSFERASE"/>
    <property type="match status" value="1"/>
</dbReference>
<evidence type="ECO:0000313" key="2">
    <source>
        <dbReference type="EMBL" id="MFD1247649.1"/>
    </source>
</evidence>
<dbReference type="InterPro" id="IPR001173">
    <property type="entry name" value="Glyco_trans_2-like"/>
</dbReference>
<dbReference type="EC" id="2.4.-.-" evidence="2"/>
<feature type="domain" description="Glycosyltransferase 2-like" evidence="1">
    <location>
        <begin position="11"/>
        <end position="130"/>
    </location>
</feature>
<dbReference type="Pfam" id="PF00535">
    <property type="entry name" value="Glycos_transf_2"/>
    <property type="match status" value="1"/>
</dbReference>
<organism evidence="2 3">
    <name type="scientific">Nocardioides ginsengisoli</name>
    <dbReference type="NCBI Taxonomy" id="363868"/>
    <lineage>
        <taxon>Bacteria</taxon>
        <taxon>Bacillati</taxon>
        <taxon>Actinomycetota</taxon>
        <taxon>Actinomycetes</taxon>
        <taxon>Propionibacteriales</taxon>
        <taxon>Nocardioidaceae</taxon>
        <taxon>Nocardioides</taxon>
    </lineage>
</organism>
<dbReference type="InterPro" id="IPR029044">
    <property type="entry name" value="Nucleotide-diphossugar_trans"/>
</dbReference>
<dbReference type="EMBL" id="JBHTLX010000008">
    <property type="protein sequence ID" value="MFD1247649.1"/>
    <property type="molecule type" value="Genomic_DNA"/>
</dbReference>